<dbReference type="EMBL" id="AVPG01000002">
    <property type="protein sequence ID" value="KGX88399.1"/>
    <property type="molecule type" value="Genomic_DNA"/>
</dbReference>
<evidence type="ECO:0000256" key="3">
    <source>
        <dbReference type="ARBA" id="ARBA00022980"/>
    </source>
</evidence>
<dbReference type="InterPro" id="IPR005290">
    <property type="entry name" value="Ribosomal_uS15_bac-type"/>
</dbReference>
<dbReference type="SMART" id="SM01387">
    <property type="entry name" value="Ribosomal_S15"/>
    <property type="match status" value="1"/>
</dbReference>
<comment type="subunit">
    <text evidence="5 6">Part of the 30S ribosomal subunit. Forms a bridge to the 50S subunit in the 70S ribosome, contacting the 23S rRNA.</text>
</comment>
<dbReference type="PANTHER" id="PTHR23321">
    <property type="entry name" value="RIBOSOMAL PROTEIN S15, BACTERIAL AND ORGANELLAR"/>
    <property type="match status" value="1"/>
</dbReference>
<dbReference type="InterPro" id="IPR009068">
    <property type="entry name" value="uS15_NS1_RNA-bd_sf"/>
</dbReference>
<evidence type="ECO:0000313" key="10">
    <source>
        <dbReference type="Proteomes" id="UP000030401"/>
    </source>
</evidence>
<dbReference type="GO" id="GO:0006412">
    <property type="term" value="P:translation"/>
    <property type="evidence" value="ECO:0007669"/>
    <property type="project" value="UniProtKB-UniRule"/>
</dbReference>
<dbReference type="InterPro" id="IPR000589">
    <property type="entry name" value="Ribosomal_uS15"/>
</dbReference>
<dbReference type="GO" id="GO:0003735">
    <property type="term" value="F:structural constituent of ribosome"/>
    <property type="evidence" value="ECO:0007669"/>
    <property type="project" value="InterPro"/>
</dbReference>
<organism evidence="9 10">
    <name type="scientific">Pontibacillus litoralis JSM 072002</name>
    <dbReference type="NCBI Taxonomy" id="1385512"/>
    <lineage>
        <taxon>Bacteria</taxon>
        <taxon>Bacillati</taxon>
        <taxon>Bacillota</taxon>
        <taxon>Bacilli</taxon>
        <taxon>Bacillales</taxon>
        <taxon>Bacillaceae</taxon>
        <taxon>Pontibacillus</taxon>
    </lineage>
</organism>
<comment type="function">
    <text evidence="6 8">One of the primary rRNA binding proteins, it binds directly to 16S rRNA where it helps nucleate assembly of the platform of the 30S subunit by binding and bridging several RNA helices of the 16S rRNA.</text>
</comment>
<dbReference type="GO" id="GO:0022627">
    <property type="term" value="C:cytosolic small ribosomal subunit"/>
    <property type="evidence" value="ECO:0007669"/>
    <property type="project" value="TreeGrafter"/>
</dbReference>
<dbReference type="AlphaFoldDB" id="A0A0A5G8L2"/>
<keyword evidence="1 6" id="KW-0699">rRNA-binding</keyword>
<comment type="similarity">
    <text evidence="6 7">Belongs to the universal ribosomal protein uS15 family.</text>
</comment>
<gene>
    <name evidence="6" type="primary">rpsO</name>
    <name evidence="9" type="ORF">N784_06970</name>
</gene>
<name>A0A0A5G8L2_9BACI</name>
<evidence type="ECO:0000256" key="5">
    <source>
        <dbReference type="ARBA" id="ARBA00064542"/>
    </source>
</evidence>
<dbReference type="PANTHER" id="PTHR23321:SF26">
    <property type="entry name" value="SMALL RIBOSOMAL SUBUNIT PROTEIN US15M"/>
    <property type="match status" value="1"/>
</dbReference>
<dbReference type="FunFam" id="1.10.287.10:FF:000002">
    <property type="entry name" value="30S ribosomal protein S15"/>
    <property type="match status" value="1"/>
</dbReference>
<dbReference type="STRING" id="1385512.N784_06970"/>
<dbReference type="OrthoDB" id="9799262at2"/>
<dbReference type="CDD" id="cd00353">
    <property type="entry name" value="Ribosomal_S15p_S13e"/>
    <property type="match status" value="1"/>
</dbReference>
<dbReference type="PROSITE" id="PS00362">
    <property type="entry name" value="RIBOSOMAL_S15"/>
    <property type="match status" value="1"/>
</dbReference>
<proteinExistence type="inferred from homology"/>
<evidence type="ECO:0000313" key="9">
    <source>
        <dbReference type="EMBL" id="KGX88399.1"/>
    </source>
</evidence>
<dbReference type="Proteomes" id="UP000030401">
    <property type="component" value="Unassembled WGS sequence"/>
</dbReference>
<keyword evidence="10" id="KW-1185">Reference proteome</keyword>
<keyword evidence="3 6" id="KW-0689">Ribosomal protein</keyword>
<dbReference type="Gene3D" id="1.10.287.10">
    <property type="entry name" value="S15/NS1, RNA-binding"/>
    <property type="match status" value="1"/>
</dbReference>
<accession>A0A0A5G8L2</accession>
<evidence type="ECO:0000256" key="6">
    <source>
        <dbReference type="HAMAP-Rule" id="MF_01343"/>
    </source>
</evidence>
<protein>
    <recommendedName>
        <fullName evidence="6">Small ribosomal subunit protein uS15</fullName>
    </recommendedName>
</protein>
<keyword evidence="2 6" id="KW-0694">RNA-binding</keyword>
<dbReference type="GO" id="GO:0019843">
    <property type="term" value="F:rRNA binding"/>
    <property type="evidence" value="ECO:0007669"/>
    <property type="project" value="UniProtKB-UniRule"/>
</dbReference>
<dbReference type="SUPFAM" id="SSF47060">
    <property type="entry name" value="S15/NS1 RNA-binding domain"/>
    <property type="match status" value="1"/>
</dbReference>
<dbReference type="NCBIfam" id="TIGR00952">
    <property type="entry name" value="S15_bact"/>
    <property type="match status" value="1"/>
</dbReference>
<evidence type="ECO:0000256" key="7">
    <source>
        <dbReference type="RuleBase" id="RU003919"/>
    </source>
</evidence>
<dbReference type="RefSeq" id="WP_036831877.1">
    <property type="nucleotide sequence ID" value="NZ_AVPG01000002.1"/>
</dbReference>
<comment type="function">
    <text evidence="6">Forms an intersubunit bridge (bridge B4) with the 23S rRNA of the 50S subunit in the ribosome.</text>
</comment>
<dbReference type="Gene3D" id="6.10.250.3130">
    <property type="match status" value="1"/>
</dbReference>
<evidence type="ECO:0000256" key="4">
    <source>
        <dbReference type="ARBA" id="ARBA00023274"/>
    </source>
</evidence>
<dbReference type="eggNOG" id="COG0184">
    <property type="taxonomic scope" value="Bacteria"/>
</dbReference>
<dbReference type="HAMAP" id="MF_01343_B">
    <property type="entry name" value="Ribosomal_uS15_B"/>
    <property type="match status" value="1"/>
</dbReference>
<dbReference type="Pfam" id="PF00312">
    <property type="entry name" value="Ribosomal_S15"/>
    <property type="match status" value="1"/>
</dbReference>
<evidence type="ECO:0000256" key="2">
    <source>
        <dbReference type="ARBA" id="ARBA00022884"/>
    </source>
</evidence>
<evidence type="ECO:0000256" key="8">
    <source>
        <dbReference type="RuleBase" id="RU004524"/>
    </source>
</evidence>
<keyword evidence="4 6" id="KW-0687">Ribonucleoprotein</keyword>
<reference evidence="9 10" key="1">
    <citation type="submission" date="2013-08" db="EMBL/GenBank/DDBJ databases">
        <authorList>
            <person name="Huang J."/>
            <person name="Wang G."/>
        </authorList>
    </citation>
    <scope>NUCLEOTIDE SEQUENCE [LARGE SCALE GENOMIC DNA]</scope>
    <source>
        <strain evidence="9 10">JSM 072002</strain>
    </source>
</reference>
<sequence length="89" mass="10642">MAITQERKNEIINQFKTHENDTGSPEVQIAVLTEQITTLNEHLRTHKKDHHSRRGLLKMVGKRRNLLNYLRNKDVTRYRELIKQLGLRR</sequence>
<comment type="caution">
    <text evidence="9">The sequence shown here is derived from an EMBL/GenBank/DDBJ whole genome shotgun (WGS) entry which is preliminary data.</text>
</comment>
<evidence type="ECO:0000256" key="1">
    <source>
        <dbReference type="ARBA" id="ARBA00022730"/>
    </source>
</evidence>